<gene>
    <name evidence="3" type="ORF">NP493_1173g00006</name>
</gene>
<evidence type="ECO:0000313" key="4">
    <source>
        <dbReference type="Proteomes" id="UP001209878"/>
    </source>
</evidence>
<feature type="region of interest" description="Disordered" evidence="2">
    <location>
        <begin position="279"/>
        <end position="318"/>
    </location>
</feature>
<dbReference type="InterPro" id="IPR029058">
    <property type="entry name" value="AB_hydrolase_fold"/>
</dbReference>
<dbReference type="InterPro" id="IPR004142">
    <property type="entry name" value="NDRG"/>
</dbReference>
<evidence type="ECO:0000313" key="3">
    <source>
        <dbReference type="EMBL" id="KAK2169828.1"/>
    </source>
</evidence>
<feature type="compositionally biased region" description="Polar residues" evidence="2">
    <location>
        <begin position="291"/>
        <end position="307"/>
    </location>
</feature>
<dbReference type="AlphaFoldDB" id="A0AAD9KG19"/>
<dbReference type="Gene3D" id="3.40.50.1820">
    <property type="entry name" value="alpha/beta hydrolase"/>
    <property type="match status" value="1"/>
</dbReference>
<comment type="caution">
    <text evidence="3">The sequence shown here is derived from an EMBL/GenBank/DDBJ whole genome shotgun (WGS) entry which is preliminary data.</text>
</comment>
<proteinExistence type="inferred from homology"/>
<organism evidence="3 4">
    <name type="scientific">Ridgeia piscesae</name>
    <name type="common">Tubeworm</name>
    <dbReference type="NCBI Taxonomy" id="27915"/>
    <lineage>
        <taxon>Eukaryota</taxon>
        <taxon>Metazoa</taxon>
        <taxon>Spiralia</taxon>
        <taxon>Lophotrochozoa</taxon>
        <taxon>Annelida</taxon>
        <taxon>Polychaeta</taxon>
        <taxon>Sedentaria</taxon>
        <taxon>Canalipalpata</taxon>
        <taxon>Sabellida</taxon>
        <taxon>Siboglinidae</taxon>
        <taxon>Ridgeia</taxon>
    </lineage>
</organism>
<name>A0AAD9KG19_RIDPI</name>
<dbReference type="Pfam" id="PF03096">
    <property type="entry name" value="Ndr"/>
    <property type="match status" value="1"/>
</dbReference>
<dbReference type="SUPFAM" id="SSF53474">
    <property type="entry name" value="alpha/beta-Hydrolases"/>
    <property type="match status" value="1"/>
</dbReference>
<sequence length="318" mass="35638">MFPETMYDDFVNYPQMMQIRDRTLWVHVQIPGQAREAPDLPSEYTFPSMNQVGEDLIHVLDELKIKQVVCFGEGAGAHILGWFAIAHVDRVMGVCLIHCIGTTTGFMESVKDKMISWKFNTIGMNPSAEAYLVLHRFGSVFQLNKAKDKDQVKAAIENYQSVLRTSTNTKNLKKFVESFLKRSNLSDRVKKLTCPVLLVAGQKSVFNQTTKSFHQSLVKQCADKGRVEFISIDGVANILEEAPDKLAESFQYFLQGLGVVSAVPMQHVTRIPRRMRSLSMEEYDKPKLRSRSMSGGSDTISPLSSSPPAVPMLDAPAE</sequence>
<accession>A0AAD9KG19</accession>
<dbReference type="Proteomes" id="UP001209878">
    <property type="component" value="Unassembled WGS sequence"/>
</dbReference>
<keyword evidence="4" id="KW-1185">Reference proteome</keyword>
<reference evidence="3" key="1">
    <citation type="journal article" date="2023" name="Mol. Biol. Evol.">
        <title>Third-Generation Sequencing Reveals the Adaptive Role of the Epigenome in Three Deep-Sea Polychaetes.</title>
        <authorList>
            <person name="Perez M."/>
            <person name="Aroh O."/>
            <person name="Sun Y."/>
            <person name="Lan Y."/>
            <person name="Juniper S.K."/>
            <person name="Young C.R."/>
            <person name="Angers B."/>
            <person name="Qian P.Y."/>
        </authorList>
    </citation>
    <scope>NUCLEOTIDE SEQUENCE</scope>
    <source>
        <strain evidence="3">R07B-5</strain>
    </source>
</reference>
<protein>
    <submittedName>
        <fullName evidence="3">Uncharacterized protein</fullName>
    </submittedName>
</protein>
<evidence type="ECO:0000256" key="2">
    <source>
        <dbReference type="SAM" id="MobiDB-lite"/>
    </source>
</evidence>
<evidence type="ECO:0000256" key="1">
    <source>
        <dbReference type="ARBA" id="ARBA00005598"/>
    </source>
</evidence>
<dbReference type="EMBL" id="JAODUO010001171">
    <property type="protein sequence ID" value="KAK2169828.1"/>
    <property type="molecule type" value="Genomic_DNA"/>
</dbReference>
<dbReference type="PANTHER" id="PTHR11034">
    <property type="entry name" value="N-MYC DOWNSTREAM REGULATED"/>
    <property type="match status" value="1"/>
</dbReference>
<comment type="similarity">
    <text evidence="1">Belongs to the NDRG family.</text>
</comment>